<proteinExistence type="evidence at transcript level"/>
<organism evidence="2">
    <name type="scientific">Hordeum vulgare subsp. vulgare</name>
    <name type="common">Domesticated barley</name>
    <dbReference type="NCBI Taxonomy" id="112509"/>
    <lineage>
        <taxon>Eukaryota</taxon>
        <taxon>Viridiplantae</taxon>
        <taxon>Streptophyta</taxon>
        <taxon>Embryophyta</taxon>
        <taxon>Tracheophyta</taxon>
        <taxon>Spermatophyta</taxon>
        <taxon>Magnoliopsida</taxon>
        <taxon>Liliopsida</taxon>
        <taxon>Poales</taxon>
        <taxon>Poaceae</taxon>
        <taxon>BOP clade</taxon>
        <taxon>Pooideae</taxon>
        <taxon>Triticodae</taxon>
        <taxon>Triticeae</taxon>
        <taxon>Hordeinae</taxon>
        <taxon>Hordeum</taxon>
    </lineage>
</organism>
<feature type="compositionally biased region" description="Pro residues" evidence="1">
    <location>
        <begin position="56"/>
        <end position="65"/>
    </location>
</feature>
<reference evidence="2" key="1">
    <citation type="journal article" date="2011" name="Plant Physiol.">
        <title>Comprehensive sequence analysis of 24,783 barley full-length cDNAs derived from 12 clone libraries.</title>
        <authorList>
            <person name="Matsumoto T."/>
            <person name="Tanaka T."/>
            <person name="Sakai H."/>
            <person name="Amano N."/>
            <person name="Kanamori H."/>
            <person name="Kurita K."/>
            <person name="Kikuta A."/>
            <person name="Kamiya K."/>
            <person name="Yamamoto M."/>
            <person name="Ikawa H."/>
            <person name="Fujii N."/>
            <person name="Hori K."/>
            <person name="Itoh T."/>
            <person name="Sato K."/>
        </authorList>
    </citation>
    <scope>NUCLEOTIDE SEQUENCE</scope>
</reference>
<evidence type="ECO:0000313" key="2">
    <source>
        <dbReference type="EMBL" id="BAK03668.1"/>
    </source>
</evidence>
<feature type="region of interest" description="Disordered" evidence="1">
    <location>
        <begin position="1"/>
        <end position="28"/>
    </location>
</feature>
<evidence type="ECO:0000256" key="1">
    <source>
        <dbReference type="SAM" id="MobiDB-lite"/>
    </source>
</evidence>
<dbReference type="EMBL" id="AK372470">
    <property type="protein sequence ID" value="BAK03668.1"/>
    <property type="molecule type" value="mRNA"/>
</dbReference>
<sequence length="73" mass="7859">MPLCSRRNTPRREEQSPPPPPHRRLAPDPALSFAVTGARPHRCHLAGPSFLAASPTPSPSRPLPPSTLDYDGA</sequence>
<dbReference type="AlphaFoldDB" id="F2E8J6"/>
<name>F2E8J6_HORVV</name>
<feature type="region of interest" description="Disordered" evidence="1">
    <location>
        <begin position="45"/>
        <end position="73"/>
    </location>
</feature>
<protein>
    <submittedName>
        <fullName evidence="2">Predicted protein</fullName>
    </submittedName>
</protein>
<accession>F2E8J6</accession>